<proteinExistence type="predicted"/>
<feature type="region of interest" description="Disordered" evidence="1">
    <location>
        <begin position="326"/>
        <end position="380"/>
    </location>
</feature>
<keyword evidence="3" id="KW-1185">Reference proteome</keyword>
<feature type="region of interest" description="Disordered" evidence="1">
    <location>
        <begin position="270"/>
        <end position="298"/>
    </location>
</feature>
<dbReference type="EMBL" id="RQTK01000028">
    <property type="protein sequence ID" value="RUS90601.1"/>
    <property type="molecule type" value="Genomic_DNA"/>
</dbReference>
<protein>
    <recommendedName>
        <fullName evidence="4">STI1 domain-containing protein</fullName>
    </recommendedName>
</protein>
<dbReference type="AlphaFoldDB" id="A0A3S1BKU1"/>
<evidence type="ECO:0008006" key="4">
    <source>
        <dbReference type="Google" id="ProtNLM"/>
    </source>
</evidence>
<feature type="compositionally biased region" description="Polar residues" evidence="1">
    <location>
        <begin position="74"/>
        <end position="83"/>
    </location>
</feature>
<evidence type="ECO:0000256" key="1">
    <source>
        <dbReference type="SAM" id="MobiDB-lite"/>
    </source>
</evidence>
<evidence type="ECO:0000313" key="3">
    <source>
        <dbReference type="Proteomes" id="UP000271974"/>
    </source>
</evidence>
<accession>A0A3S1BKU1</accession>
<name>A0A3S1BKU1_ELYCH</name>
<evidence type="ECO:0000313" key="2">
    <source>
        <dbReference type="EMBL" id="RUS90601.1"/>
    </source>
</evidence>
<sequence>MTMDVKKKSNVNLPHYLVYDCKKANAPSQWVKVNPSNVKDCLKMADDSDVPPLEDMTEIVKKADVIRESRNGPAKQNGSSNPSAKERAKVVKKPAAQVVTPNSELAKGDVSSKKPQEVKSTKQASATNPPDTGMFGGMKKGFLFGGPTKSNKTISSSLKSSSDSIKKSKENIPFITPKEKTQSALTFDEVQQAMSEAKGLMDNQDWITDDLLTKIEKNGTLRKKFADAKFMQALEEFQKDPEGAMQKYKGNEDVEKFLLDFCGLLGDHFTSMGDNPSQQKTQNSSQSVPGQSQMAKSLNDSKQFSNTVGATAKSPKIVDVTSELDASLDECSKPKPKESSSKSKSKIVELNADDDDDVSSPLSKVTLDGASSGSSGGGRVPDILTYTPGAGADIQEVSKAPLMADDEVREVLKDKRVMETLMDPQIMNIIQLLRTDPEKAQKIVDKATGDLKERITLLFMKGLLRFQAS</sequence>
<gene>
    <name evidence="2" type="ORF">EGW08_001598</name>
</gene>
<feature type="compositionally biased region" description="Polar residues" evidence="1">
    <location>
        <begin position="272"/>
        <end position="298"/>
    </location>
</feature>
<comment type="caution">
    <text evidence="2">The sequence shown here is derived from an EMBL/GenBank/DDBJ whole genome shotgun (WGS) entry which is preliminary data.</text>
</comment>
<organism evidence="2 3">
    <name type="scientific">Elysia chlorotica</name>
    <name type="common">Eastern emerald elysia</name>
    <name type="synonym">Sea slug</name>
    <dbReference type="NCBI Taxonomy" id="188477"/>
    <lineage>
        <taxon>Eukaryota</taxon>
        <taxon>Metazoa</taxon>
        <taxon>Spiralia</taxon>
        <taxon>Lophotrochozoa</taxon>
        <taxon>Mollusca</taxon>
        <taxon>Gastropoda</taxon>
        <taxon>Heterobranchia</taxon>
        <taxon>Euthyneura</taxon>
        <taxon>Panpulmonata</taxon>
        <taxon>Sacoglossa</taxon>
        <taxon>Placobranchoidea</taxon>
        <taxon>Plakobranchidae</taxon>
        <taxon>Elysia</taxon>
    </lineage>
</organism>
<feature type="compositionally biased region" description="Basic and acidic residues" evidence="1">
    <location>
        <begin position="106"/>
        <end position="120"/>
    </location>
</feature>
<dbReference type="Proteomes" id="UP000271974">
    <property type="component" value="Unassembled WGS sequence"/>
</dbReference>
<dbReference type="OrthoDB" id="71407at2759"/>
<dbReference type="STRING" id="188477.A0A3S1BKU1"/>
<feature type="compositionally biased region" description="Basic and acidic residues" evidence="1">
    <location>
        <begin position="330"/>
        <end position="341"/>
    </location>
</feature>
<feature type="region of interest" description="Disordered" evidence="1">
    <location>
        <begin position="61"/>
        <end position="134"/>
    </location>
</feature>
<feature type="compositionally biased region" description="Polar residues" evidence="1">
    <location>
        <begin position="121"/>
        <end position="130"/>
    </location>
</feature>
<dbReference type="Gene3D" id="1.10.260.100">
    <property type="match status" value="2"/>
</dbReference>
<reference evidence="2 3" key="1">
    <citation type="submission" date="2019-01" db="EMBL/GenBank/DDBJ databases">
        <title>A draft genome assembly of the solar-powered sea slug Elysia chlorotica.</title>
        <authorList>
            <person name="Cai H."/>
            <person name="Li Q."/>
            <person name="Fang X."/>
            <person name="Li J."/>
            <person name="Curtis N.E."/>
            <person name="Altenburger A."/>
            <person name="Shibata T."/>
            <person name="Feng M."/>
            <person name="Maeda T."/>
            <person name="Schwartz J.A."/>
            <person name="Shigenobu S."/>
            <person name="Lundholm N."/>
            <person name="Nishiyama T."/>
            <person name="Yang H."/>
            <person name="Hasebe M."/>
            <person name="Li S."/>
            <person name="Pierce S.K."/>
            <person name="Wang J."/>
        </authorList>
    </citation>
    <scope>NUCLEOTIDE SEQUENCE [LARGE SCALE GENOMIC DNA]</scope>
    <source>
        <strain evidence="2">EC2010</strain>
        <tissue evidence="2">Whole organism of an adult</tissue>
    </source>
</reference>
<feature type="compositionally biased region" description="Basic and acidic residues" evidence="1">
    <location>
        <begin position="61"/>
        <end position="70"/>
    </location>
</feature>